<dbReference type="PANTHER" id="PTHR21494">
    <property type="entry name" value="ACTIVATING SIGNAL COINTEGRATOR 1 COMPLEX SUBUNIT 2 ASC-1 COMPLEX SUBUNIT P100"/>
    <property type="match status" value="1"/>
</dbReference>
<dbReference type="InterPro" id="IPR009060">
    <property type="entry name" value="UBA-like_sf"/>
</dbReference>
<keyword evidence="4" id="KW-1185">Reference proteome</keyword>
<feature type="compositionally biased region" description="Low complexity" evidence="1">
    <location>
        <begin position="67"/>
        <end position="78"/>
    </location>
</feature>
<feature type="domain" description="CUE" evidence="2">
    <location>
        <begin position="540"/>
        <end position="584"/>
    </location>
</feature>
<feature type="compositionally biased region" description="Basic residues" evidence="1">
    <location>
        <begin position="1"/>
        <end position="11"/>
    </location>
</feature>
<dbReference type="Proteomes" id="UP000467840">
    <property type="component" value="Chromosome 5"/>
</dbReference>
<organism evidence="3 4">
    <name type="scientific">Hevea brasiliensis</name>
    <name type="common">Para rubber tree</name>
    <name type="synonym">Siphonia brasiliensis</name>
    <dbReference type="NCBI Taxonomy" id="3981"/>
    <lineage>
        <taxon>Eukaryota</taxon>
        <taxon>Viridiplantae</taxon>
        <taxon>Streptophyta</taxon>
        <taxon>Embryophyta</taxon>
        <taxon>Tracheophyta</taxon>
        <taxon>Spermatophyta</taxon>
        <taxon>Magnoliopsida</taxon>
        <taxon>eudicotyledons</taxon>
        <taxon>Gunneridae</taxon>
        <taxon>Pentapetalae</taxon>
        <taxon>rosids</taxon>
        <taxon>fabids</taxon>
        <taxon>Malpighiales</taxon>
        <taxon>Euphorbiaceae</taxon>
        <taxon>Crotonoideae</taxon>
        <taxon>Micrandreae</taxon>
        <taxon>Hevea</taxon>
    </lineage>
</organism>
<gene>
    <name evidence="3" type="ORF">GH714_011535</name>
</gene>
<feature type="compositionally biased region" description="Low complexity" evidence="1">
    <location>
        <begin position="694"/>
        <end position="706"/>
    </location>
</feature>
<feature type="compositionally biased region" description="Low complexity" evidence="1">
    <location>
        <begin position="594"/>
        <end position="608"/>
    </location>
</feature>
<feature type="compositionally biased region" description="Basic and acidic residues" evidence="1">
    <location>
        <begin position="779"/>
        <end position="798"/>
    </location>
</feature>
<feature type="region of interest" description="Disordered" evidence="1">
    <location>
        <begin position="694"/>
        <end position="722"/>
    </location>
</feature>
<feature type="compositionally biased region" description="Polar residues" evidence="1">
    <location>
        <begin position="617"/>
        <end position="626"/>
    </location>
</feature>
<evidence type="ECO:0000259" key="2">
    <source>
        <dbReference type="PROSITE" id="PS51140"/>
    </source>
</evidence>
<sequence length="869" mass="96669">MSQRYFHHNKKSQQEEWSGSNPRNFPKNHKKFIPRNQNPNSNSSPDPTLSNSLRQSLSKQSDAAEPASTANSGAASSSKVRMGDDEDWVSSGTAAGRQDVGNFINYLPQDEAVAAGLGAKEGGLDPVESQRVVDLLNRELSRLLKLSPREFWREVASDNSLHEFLDSFLKYRSRWYDFPHRGVKGIVAGVVVGEHDLSRRVFMVLYRISSNRDPGARAADTLSSRDHAFLLQEKKLLDLPKLLDICAIYGHENEELIQFLVKNALQAQTGIYDNLTAAMSQFLGIVHTMFQRCISSLEALFSSASHEDLGSSSLHYDLLEVMDFINDAVVSIDAFINAYKPAAVFFSCPIEMSYGNEELLVMLARLHDTLLPSLQRGFRIILAGGDDEMISNIAVSLKMLSMRICKLGWKLLDICYLSNEVFTDCVPIPAVTKMFPAKVDDPVIRADILIQTFREISGVLLYTQENQNRNTFLQNLDKNYHLMSKLQSLQNAGWIFMDDEQLQYLSAITMFSLKSTVEKQTLMPTPVSSNKVEMDEDAAIKESKISQIRDLFPDYGKGFLAACLEVYNHDPEETMPTAKSALTKDKGKGKLVESTSFPSTTPTNSANTEVAGERQFDSTSVSSSPTVGRFVRKSNDVHEHYTLDARDDKDAARTVALISQYEYEDEYDDSFDDLGLSVVESGLEENEIFSDKVSSSLGKSSGTESEISVQTAPNTKWGSRKKPQYYVKDGKNYSYKVAGSVAVANSSEASLVSQVQGELIYGLGQGGNIPLGAVKKLTEYQEQEHQRESDEPEMEGRGNTRNPRGRGRRGGGGRLRESHEEQDDQSDGSEMQGRGNAGNPRGRGRRGRGSNNYRKDRAMNKHFSGLSGF</sequence>
<dbReference type="EMBL" id="JAAGAX010000001">
    <property type="protein sequence ID" value="KAF2324274.1"/>
    <property type="molecule type" value="Genomic_DNA"/>
</dbReference>
<evidence type="ECO:0000313" key="4">
    <source>
        <dbReference type="Proteomes" id="UP000467840"/>
    </source>
</evidence>
<dbReference type="InterPro" id="IPR003892">
    <property type="entry name" value="CUE"/>
</dbReference>
<feature type="region of interest" description="Disordered" evidence="1">
    <location>
        <begin position="1"/>
        <end position="94"/>
    </location>
</feature>
<dbReference type="InterPro" id="IPR041800">
    <property type="entry name" value="ASCC2_CUE"/>
</dbReference>
<feature type="region of interest" description="Disordered" evidence="1">
    <location>
        <begin position="591"/>
        <end position="627"/>
    </location>
</feature>
<dbReference type="Gene3D" id="1.10.8.10">
    <property type="entry name" value="DNA helicase RuvA subunit, C-terminal domain"/>
    <property type="match status" value="1"/>
</dbReference>
<feature type="compositionally biased region" description="Low complexity" evidence="1">
    <location>
        <begin position="34"/>
        <end position="52"/>
    </location>
</feature>
<dbReference type="CDD" id="cd14364">
    <property type="entry name" value="CUE_ASCC2"/>
    <property type="match status" value="1"/>
</dbReference>
<evidence type="ECO:0000313" key="3">
    <source>
        <dbReference type="EMBL" id="KAF2324274.1"/>
    </source>
</evidence>
<dbReference type="InterPro" id="IPR052586">
    <property type="entry name" value="ASCC2"/>
</dbReference>
<dbReference type="GO" id="GO:0043130">
    <property type="term" value="F:ubiquitin binding"/>
    <property type="evidence" value="ECO:0007669"/>
    <property type="project" value="InterPro"/>
</dbReference>
<dbReference type="PROSITE" id="PS51140">
    <property type="entry name" value="CUE"/>
    <property type="match status" value="1"/>
</dbReference>
<dbReference type="AlphaFoldDB" id="A0A6A6NGI1"/>
<feature type="region of interest" description="Disordered" evidence="1">
    <location>
        <begin position="779"/>
        <end position="869"/>
    </location>
</feature>
<evidence type="ECO:0000256" key="1">
    <source>
        <dbReference type="SAM" id="MobiDB-lite"/>
    </source>
</evidence>
<accession>A0A6A6NGI1</accession>
<dbReference type="PANTHER" id="PTHR21494:SF0">
    <property type="entry name" value="ACTIVATING SIGNAL COINTEGRATOR 1 COMPLEX SUBUNIT 2"/>
    <property type="match status" value="1"/>
</dbReference>
<dbReference type="SUPFAM" id="SSF46934">
    <property type="entry name" value="UBA-like"/>
    <property type="match status" value="1"/>
</dbReference>
<protein>
    <recommendedName>
        <fullName evidence="2">CUE domain-containing protein</fullName>
    </recommendedName>
</protein>
<dbReference type="Pfam" id="PF02845">
    <property type="entry name" value="CUE"/>
    <property type="match status" value="1"/>
</dbReference>
<name>A0A6A6NGI1_HEVBR</name>
<dbReference type="SMART" id="SM00546">
    <property type="entry name" value="CUE"/>
    <property type="match status" value="1"/>
</dbReference>
<feature type="compositionally biased region" description="Polar residues" evidence="1">
    <location>
        <begin position="707"/>
        <end position="717"/>
    </location>
</feature>
<comment type="caution">
    <text evidence="3">The sequence shown here is derived from an EMBL/GenBank/DDBJ whole genome shotgun (WGS) entry which is preliminary data.</text>
</comment>
<reference evidence="3 4" key="1">
    <citation type="journal article" date="2020" name="Mol. Plant">
        <title>The Chromosome-Based Rubber Tree Genome Provides New Insights into Spurge Genome Evolution and Rubber Biosynthesis.</title>
        <authorList>
            <person name="Liu J."/>
            <person name="Shi C."/>
            <person name="Shi C.C."/>
            <person name="Li W."/>
            <person name="Zhang Q.J."/>
            <person name="Zhang Y."/>
            <person name="Li K."/>
            <person name="Lu H.F."/>
            <person name="Shi C."/>
            <person name="Zhu S.T."/>
            <person name="Xiao Z.Y."/>
            <person name="Nan H."/>
            <person name="Yue Y."/>
            <person name="Zhu X.G."/>
            <person name="Wu Y."/>
            <person name="Hong X.N."/>
            <person name="Fan G.Y."/>
            <person name="Tong Y."/>
            <person name="Zhang D."/>
            <person name="Mao C.L."/>
            <person name="Liu Y.L."/>
            <person name="Hao S.J."/>
            <person name="Liu W.Q."/>
            <person name="Lv M.Q."/>
            <person name="Zhang H.B."/>
            <person name="Liu Y."/>
            <person name="Hu-Tang G.R."/>
            <person name="Wang J.P."/>
            <person name="Wang J.H."/>
            <person name="Sun Y.H."/>
            <person name="Ni S.B."/>
            <person name="Chen W.B."/>
            <person name="Zhang X.C."/>
            <person name="Jiao Y.N."/>
            <person name="Eichler E.E."/>
            <person name="Li G.H."/>
            <person name="Liu X."/>
            <person name="Gao L.Z."/>
        </authorList>
    </citation>
    <scope>NUCLEOTIDE SEQUENCE [LARGE SCALE GENOMIC DNA]</scope>
    <source>
        <strain evidence="4">cv. GT1</strain>
        <tissue evidence="3">Leaf</tissue>
    </source>
</reference>
<proteinExistence type="predicted"/>